<dbReference type="AlphaFoldDB" id="A0AAV3VUR2"/>
<evidence type="ECO:0000313" key="2">
    <source>
        <dbReference type="Proteomes" id="UP000325212"/>
    </source>
</evidence>
<sequence length="59" mass="7087">MQYLYICKAINTLLHKIIGQNIYYVQINDIFNFLKSQSLKVCRIITQKLLLKMSYFIIK</sequence>
<name>A0AAV3VUR2_9CLOT</name>
<proteinExistence type="predicted"/>
<accession>A0AAV3VUR2</accession>
<keyword evidence="2" id="KW-1185">Reference proteome</keyword>
<reference evidence="1 2" key="1">
    <citation type="submission" date="2019-06" db="EMBL/GenBank/DDBJ databases">
        <title>Draft genome sequence of Clostridium diolis DSM 15410.</title>
        <authorList>
            <person name="Kobayashi H."/>
            <person name="Tanizawa Y."/>
            <person name="Tohno M."/>
        </authorList>
    </citation>
    <scope>NUCLEOTIDE SEQUENCE [LARGE SCALE GENOMIC DNA]</scope>
    <source>
        <strain evidence="1 2">DSM 15410</strain>
    </source>
</reference>
<gene>
    <name evidence="1" type="ORF">CDIOL_03820</name>
</gene>
<protein>
    <submittedName>
        <fullName evidence="1">Uncharacterized protein</fullName>
    </submittedName>
</protein>
<dbReference type="Proteomes" id="UP000325212">
    <property type="component" value="Unassembled WGS sequence"/>
</dbReference>
<organism evidence="1 2">
    <name type="scientific">Clostridium diolis</name>
    <dbReference type="NCBI Taxonomy" id="223919"/>
    <lineage>
        <taxon>Bacteria</taxon>
        <taxon>Bacillati</taxon>
        <taxon>Bacillota</taxon>
        <taxon>Clostridia</taxon>
        <taxon>Eubacteriales</taxon>
        <taxon>Clostridiaceae</taxon>
        <taxon>Clostridium</taxon>
    </lineage>
</organism>
<comment type="caution">
    <text evidence="1">The sequence shown here is derived from an EMBL/GenBank/DDBJ whole genome shotgun (WGS) entry which is preliminary data.</text>
</comment>
<evidence type="ECO:0000313" key="1">
    <source>
        <dbReference type="EMBL" id="GEA29459.1"/>
    </source>
</evidence>
<dbReference type="EMBL" id="BJLA01000001">
    <property type="protein sequence ID" value="GEA29459.1"/>
    <property type="molecule type" value="Genomic_DNA"/>
</dbReference>